<organism evidence="11">
    <name type="scientific">Magnolia wufengensis</name>
    <dbReference type="NCBI Taxonomy" id="517426"/>
    <lineage>
        <taxon>Eukaryota</taxon>
        <taxon>Viridiplantae</taxon>
        <taxon>Streptophyta</taxon>
        <taxon>Embryophyta</taxon>
        <taxon>Tracheophyta</taxon>
        <taxon>Spermatophyta</taxon>
        <taxon>Magnoliopsida</taxon>
        <taxon>Magnoliidae</taxon>
        <taxon>Magnoliales</taxon>
        <taxon>Magnoliaceae</taxon>
        <taxon>Magnolia</taxon>
    </lineage>
</organism>
<feature type="domain" description="C2H2-type" evidence="10">
    <location>
        <begin position="61"/>
        <end position="88"/>
    </location>
</feature>
<keyword evidence="7" id="KW-0539">Nucleus</keyword>
<evidence type="ECO:0000313" key="11">
    <source>
        <dbReference type="EMBL" id="QAY29215.1"/>
    </source>
</evidence>
<keyword evidence="5" id="KW-0221">Differentiation</keyword>
<protein>
    <submittedName>
        <fullName evidence="11">C2H2-type zinc finger transcription factor JAGGED protein</fullName>
    </submittedName>
</protein>
<gene>
    <name evidence="11" type="primary">JAGGED</name>
</gene>
<evidence type="ECO:0000256" key="5">
    <source>
        <dbReference type="ARBA" id="ARBA00022782"/>
    </source>
</evidence>
<dbReference type="GO" id="GO:0030154">
    <property type="term" value="P:cell differentiation"/>
    <property type="evidence" value="ECO:0007669"/>
    <property type="project" value="UniProtKB-KW"/>
</dbReference>
<dbReference type="InterPro" id="IPR013087">
    <property type="entry name" value="Znf_C2H2_type"/>
</dbReference>
<comment type="subcellular location">
    <subcellularLocation>
        <location evidence="1">Nucleus</location>
    </subcellularLocation>
</comment>
<evidence type="ECO:0000256" key="4">
    <source>
        <dbReference type="ARBA" id="ARBA00022771"/>
    </source>
</evidence>
<dbReference type="PROSITE" id="PS00028">
    <property type="entry name" value="ZINC_FINGER_C2H2_1"/>
    <property type="match status" value="1"/>
</dbReference>
<feature type="region of interest" description="Disordered" evidence="9">
    <location>
        <begin position="1"/>
        <end position="54"/>
    </location>
</feature>
<sequence length="265" mass="29435">MRPEGTPLDLNNLPEEYGGDRYREGKEVSEESSTTATAEPTDARCRKKRSGKGGKECGKIYECRFCSLKFCKSQALGGHMNRHRQERETETLNRARQLVFNNENLGGQGPLLGCNIPSIPTVNFNQRGAMGDPSLPFRPVYTRLPSPSSPSMLSQPPLQPYLYTSSSPRLLSFPSPYPPNPMNDYYIGHVLNPHHPTNPSYTRESNYTCIGAPVTTHGFPAEGIRPPPPMDGLRCNQGDGLNWNCGNADGPELDVSPMDRFRSEY</sequence>
<keyword evidence="3" id="KW-0479">Metal-binding</keyword>
<dbReference type="GO" id="GO:0048440">
    <property type="term" value="P:carpel development"/>
    <property type="evidence" value="ECO:0007669"/>
    <property type="project" value="UniProtKB-ARBA"/>
</dbReference>
<evidence type="ECO:0000259" key="10">
    <source>
        <dbReference type="PROSITE" id="PS50157"/>
    </source>
</evidence>
<proteinExistence type="evidence at transcript level"/>
<dbReference type="FunFam" id="3.30.160.60:FF:002425">
    <property type="entry name" value="Zinc finger protein STAMENLESS 1"/>
    <property type="match status" value="1"/>
</dbReference>
<keyword evidence="4 8" id="KW-0863">Zinc-finger</keyword>
<accession>A0A411D3A6</accession>
<keyword evidence="6" id="KW-0862">Zinc</keyword>
<dbReference type="InterPro" id="IPR036236">
    <property type="entry name" value="Znf_C2H2_sf"/>
</dbReference>
<dbReference type="PROSITE" id="PS50157">
    <property type="entry name" value="ZINC_FINGER_C2H2_2"/>
    <property type="match status" value="1"/>
</dbReference>
<keyword evidence="2" id="KW-0217">Developmental protein</keyword>
<evidence type="ECO:0000256" key="9">
    <source>
        <dbReference type="SAM" id="MobiDB-lite"/>
    </source>
</evidence>
<evidence type="ECO:0000256" key="7">
    <source>
        <dbReference type="ARBA" id="ARBA00023242"/>
    </source>
</evidence>
<dbReference type="InterPro" id="IPR045320">
    <property type="entry name" value="JAGGED/SL1-like"/>
</dbReference>
<dbReference type="PANTHER" id="PTHR45730:SF32">
    <property type="entry name" value="ZINC FINGER PROTEIN JAGGED"/>
    <property type="match status" value="1"/>
</dbReference>
<feature type="compositionally biased region" description="Basic and acidic residues" evidence="9">
    <location>
        <begin position="18"/>
        <end position="29"/>
    </location>
</feature>
<dbReference type="Gene3D" id="3.30.160.60">
    <property type="entry name" value="Classic Zinc Finger"/>
    <property type="match status" value="1"/>
</dbReference>
<dbReference type="SUPFAM" id="SSF57667">
    <property type="entry name" value="beta-beta-alpha zinc fingers"/>
    <property type="match status" value="1"/>
</dbReference>
<reference evidence="11" key="1">
    <citation type="submission" date="2018-05" db="EMBL/GenBank/DDBJ databases">
        <title>MwJAGGED controls petal organ shape by promoting distal region growth.</title>
        <authorList>
            <person name="Xiao A."/>
            <person name="Ma L."/>
            <person name="Chen F."/>
        </authorList>
    </citation>
    <scope>NUCLEOTIDE SEQUENCE</scope>
</reference>
<dbReference type="PANTHER" id="PTHR45730">
    <property type="entry name" value="ZINC FINGER PROTEIN JAGGED"/>
    <property type="match status" value="1"/>
</dbReference>
<evidence type="ECO:0000256" key="8">
    <source>
        <dbReference type="PROSITE-ProRule" id="PRU00042"/>
    </source>
</evidence>
<dbReference type="AlphaFoldDB" id="A0A411D3A6"/>
<dbReference type="GO" id="GO:0003700">
    <property type="term" value="F:DNA-binding transcription factor activity"/>
    <property type="evidence" value="ECO:0007669"/>
    <property type="project" value="InterPro"/>
</dbReference>
<evidence type="ECO:0000256" key="6">
    <source>
        <dbReference type="ARBA" id="ARBA00022833"/>
    </source>
</evidence>
<dbReference type="GO" id="GO:0008270">
    <property type="term" value="F:zinc ion binding"/>
    <property type="evidence" value="ECO:0007669"/>
    <property type="project" value="UniProtKB-KW"/>
</dbReference>
<dbReference type="GO" id="GO:0005634">
    <property type="term" value="C:nucleus"/>
    <property type="evidence" value="ECO:0007669"/>
    <property type="project" value="UniProtKB-SubCell"/>
</dbReference>
<dbReference type="EMBL" id="MH294125">
    <property type="protein sequence ID" value="QAY29215.1"/>
    <property type="molecule type" value="mRNA"/>
</dbReference>
<evidence type="ECO:0000256" key="3">
    <source>
        <dbReference type="ARBA" id="ARBA00022723"/>
    </source>
</evidence>
<evidence type="ECO:0000256" key="2">
    <source>
        <dbReference type="ARBA" id="ARBA00022473"/>
    </source>
</evidence>
<name>A0A411D3A6_9MAGN</name>
<evidence type="ECO:0000256" key="1">
    <source>
        <dbReference type="ARBA" id="ARBA00004123"/>
    </source>
</evidence>
<dbReference type="GO" id="GO:0048443">
    <property type="term" value="P:stamen development"/>
    <property type="evidence" value="ECO:0007669"/>
    <property type="project" value="UniProtKB-ARBA"/>
</dbReference>